<keyword evidence="7" id="KW-1185">Reference proteome</keyword>
<dbReference type="CDD" id="cd07377">
    <property type="entry name" value="WHTH_GntR"/>
    <property type="match status" value="1"/>
</dbReference>
<dbReference type="SMART" id="SM00345">
    <property type="entry name" value="HTH_GNTR"/>
    <property type="match status" value="1"/>
</dbReference>
<name>A0ABS7P0A7_9NOCA</name>
<evidence type="ECO:0000256" key="1">
    <source>
        <dbReference type="ARBA" id="ARBA00023015"/>
    </source>
</evidence>
<sequence length="233" mass="25345">MSVESSAPPVSRTQYVVERLKEDVASGAIKPGELIKQTVLAKRYGVSATPVREALRMLEADGVVSYDAHKGASVREMTPDTARDLYRLRAAAERTAAEMAVERMTPRGLEEIRAAHAALAAAQSAGTAAPAELSVLNRAFHFAIYRQTSPLIVQHLELLWARFTPGTTVWRHPADAAELQADHDRILDAIERGDAEAAGRLTADHVARASRIREQQPDLRASGADETENFSNA</sequence>
<dbReference type="RefSeq" id="WP_222682918.1">
    <property type="nucleotide sequence ID" value="NZ_JABUBT010000017.1"/>
</dbReference>
<keyword evidence="3" id="KW-0804">Transcription</keyword>
<evidence type="ECO:0000256" key="3">
    <source>
        <dbReference type="ARBA" id="ARBA00023163"/>
    </source>
</evidence>
<dbReference type="Pfam" id="PF00392">
    <property type="entry name" value="GntR"/>
    <property type="match status" value="1"/>
</dbReference>
<keyword evidence="1" id="KW-0805">Transcription regulation</keyword>
<evidence type="ECO:0000259" key="5">
    <source>
        <dbReference type="PROSITE" id="PS50949"/>
    </source>
</evidence>
<dbReference type="SUPFAM" id="SSF46785">
    <property type="entry name" value="Winged helix' DNA-binding domain"/>
    <property type="match status" value="1"/>
</dbReference>
<feature type="region of interest" description="Disordered" evidence="4">
    <location>
        <begin position="209"/>
        <end position="233"/>
    </location>
</feature>
<evidence type="ECO:0000256" key="2">
    <source>
        <dbReference type="ARBA" id="ARBA00023125"/>
    </source>
</evidence>
<dbReference type="InterPro" id="IPR036390">
    <property type="entry name" value="WH_DNA-bd_sf"/>
</dbReference>
<reference evidence="6 7" key="1">
    <citation type="submission" date="2020-06" db="EMBL/GenBank/DDBJ databases">
        <title>Taxonomy, biology and ecology of Rhodococcus bacteria occurring in California pistachio and other woody hosts as revealed by genome sequence analyses.</title>
        <authorList>
            <person name="Gai Y."/>
            <person name="Riely B."/>
        </authorList>
    </citation>
    <scope>NUCLEOTIDE SEQUENCE [LARGE SCALE GENOMIC DNA]</scope>
    <source>
        <strain evidence="6 7">BP-281</strain>
    </source>
</reference>
<dbReference type="InterPro" id="IPR011711">
    <property type="entry name" value="GntR_C"/>
</dbReference>
<evidence type="ECO:0000256" key="4">
    <source>
        <dbReference type="SAM" id="MobiDB-lite"/>
    </source>
</evidence>
<dbReference type="Gene3D" id="1.20.120.530">
    <property type="entry name" value="GntR ligand-binding domain-like"/>
    <property type="match status" value="1"/>
</dbReference>
<protein>
    <submittedName>
        <fullName evidence="6">GntR family transcriptional regulator</fullName>
    </submittedName>
</protein>
<dbReference type="EMBL" id="JABUBU010000001">
    <property type="protein sequence ID" value="MBY6365819.1"/>
    <property type="molecule type" value="Genomic_DNA"/>
</dbReference>
<dbReference type="InterPro" id="IPR000524">
    <property type="entry name" value="Tscrpt_reg_HTH_GntR"/>
</dbReference>
<dbReference type="Gene3D" id="1.10.10.10">
    <property type="entry name" value="Winged helix-like DNA-binding domain superfamily/Winged helix DNA-binding domain"/>
    <property type="match status" value="1"/>
</dbReference>
<keyword evidence="2" id="KW-0238">DNA-binding</keyword>
<evidence type="ECO:0000313" key="6">
    <source>
        <dbReference type="EMBL" id="MBY6365819.1"/>
    </source>
</evidence>
<dbReference type="SUPFAM" id="SSF48008">
    <property type="entry name" value="GntR ligand-binding domain-like"/>
    <property type="match status" value="1"/>
</dbReference>
<organism evidence="6 7">
    <name type="scientific">Rhodococcoides corynebacterioides</name>
    <dbReference type="NCBI Taxonomy" id="53972"/>
    <lineage>
        <taxon>Bacteria</taxon>
        <taxon>Bacillati</taxon>
        <taxon>Actinomycetota</taxon>
        <taxon>Actinomycetes</taxon>
        <taxon>Mycobacteriales</taxon>
        <taxon>Nocardiaceae</taxon>
        <taxon>Rhodococcoides</taxon>
    </lineage>
</organism>
<dbReference type="Proteomes" id="UP000825228">
    <property type="component" value="Unassembled WGS sequence"/>
</dbReference>
<dbReference type="PANTHER" id="PTHR43537:SF24">
    <property type="entry name" value="GLUCONATE OPERON TRANSCRIPTIONAL REPRESSOR"/>
    <property type="match status" value="1"/>
</dbReference>
<evidence type="ECO:0000313" key="7">
    <source>
        <dbReference type="Proteomes" id="UP000825228"/>
    </source>
</evidence>
<accession>A0ABS7P0A7</accession>
<dbReference type="Pfam" id="PF07729">
    <property type="entry name" value="FCD"/>
    <property type="match status" value="1"/>
</dbReference>
<proteinExistence type="predicted"/>
<feature type="domain" description="HTH gntR-type" evidence="5">
    <location>
        <begin position="10"/>
        <end position="77"/>
    </location>
</feature>
<dbReference type="InterPro" id="IPR008920">
    <property type="entry name" value="TF_FadR/GntR_C"/>
</dbReference>
<dbReference type="PROSITE" id="PS50949">
    <property type="entry name" value="HTH_GNTR"/>
    <property type="match status" value="1"/>
</dbReference>
<comment type="caution">
    <text evidence="6">The sequence shown here is derived from an EMBL/GenBank/DDBJ whole genome shotgun (WGS) entry which is preliminary data.</text>
</comment>
<dbReference type="PANTHER" id="PTHR43537">
    <property type="entry name" value="TRANSCRIPTIONAL REGULATOR, GNTR FAMILY"/>
    <property type="match status" value="1"/>
</dbReference>
<dbReference type="InterPro" id="IPR036388">
    <property type="entry name" value="WH-like_DNA-bd_sf"/>
</dbReference>
<dbReference type="SMART" id="SM00895">
    <property type="entry name" value="FCD"/>
    <property type="match status" value="1"/>
</dbReference>
<gene>
    <name evidence="6" type="ORF">HQ603_03515</name>
</gene>